<feature type="compositionally biased region" description="Polar residues" evidence="1">
    <location>
        <begin position="376"/>
        <end position="391"/>
    </location>
</feature>
<feature type="region of interest" description="Disordered" evidence="1">
    <location>
        <begin position="516"/>
        <end position="563"/>
    </location>
</feature>
<reference evidence="2" key="1">
    <citation type="journal article" date="2023" name="Mol. Phylogenet. Evol.">
        <title>Genome-scale phylogeny and comparative genomics of the fungal order Sordariales.</title>
        <authorList>
            <person name="Hensen N."/>
            <person name="Bonometti L."/>
            <person name="Westerberg I."/>
            <person name="Brannstrom I.O."/>
            <person name="Guillou S."/>
            <person name="Cros-Aarteil S."/>
            <person name="Calhoun S."/>
            <person name="Haridas S."/>
            <person name="Kuo A."/>
            <person name="Mondo S."/>
            <person name="Pangilinan J."/>
            <person name="Riley R."/>
            <person name="LaButti K."/>
            <person name="Andreopoulos B."/>
            <person name="Lipzen A."/>
            <person name="Chen C."/>
            <person name="Yan M."/>
            <person name="Daum C."/>
            <person name="Ng V."/>
            <person name="Clum A."/>
            <person name="Steindorff A."/>
            <person name="Ohm R.A."/>
            <person name="Martin F."/>
            <person name="Silar P."/>
            <person name="Natvig D.O."/>
            <person name="Lalanne C."/>
            <person name="Gautier V."/>
            <person name="Ament-Velasquez S.L."/>
            <person name="Kruys A."/>
            <person name="Hutchinson M.I."/>
            <person name="Powell A.J."/>
            <person name="Barry K."/>
            <person name="Miller A.N."/>
            <person name="Grigoriev I.V."/>
            <person name="Debuchy R."/>
            <person name="Gladieux P."/>
            <person name="Hiltunen Thoren M."/>
            <person name="Johannesson H."/>
        </authorList>
    </citation>
    <scope>NUCLEOTIDE SEQUENCE</scope>
    <source>
        <strain evidence="2">SMH4131-1</strain>
    </source>
</reference>
<feature type="compositionally biased region" description="Basic and acidic residues" evidence="1">
    <location>
        <begin position="791"/>
        <end position="807"/>
    </location>
</feature>
<feature type="compositionally biased region" description="Polar residues" evidence="1">
    <location>
        <begin position="1201"/>
        <end position="1213"/>
    </location>
</feature>
<feature type="region of interest" description="Disordered" evidence="1">
    <location>
        <begin position="774"/>
        <end position="807"/>
    </location>
</feature>
<feature type="compositionally biased region" description="Low complexity" evidence="1">
    <location>
        <begin position="310"/>
        <end position="321"/>
    </location>
</feature>
<evidence type="ECO:0000313" key="3">
    <source>
        <dbReference type="Proteomes" id="UP001286456"/>
    </source>
</evidence>
<feature type="compositionally biased region" description="Basic residues" evidence="1">
    <location>
        <begin position="1"/>
        <end position="15"/>
    </location>
</feature>
<feature type="compositionally biased region" description="Low complexity" evidence="1">
    <location>
        <begin position="16"/>
        <end position="45"/>
    </location>
</feature>
<feature type="compositionally biased region" description="Pro residues" evidence="1">
    <location>
        <begin position="1129"/>
        <end position="1142"/>
    </location>
</feature>
<feature type="compositionally biased region" description="Acidic residues" evidence="1">
    <location>
        <begin position="294"/>
        <end position="304"/>
    </location>
</feature>
<feature type="compositionally biased region" description="Low complexity" evidence="1">
    <location>
        <begin position="468"/>
        <end position="479"/>
    </location>
</feature>
<feature type="compositionally biased region" description="Polar residues" evidence="1">
    <location>
        <begin position="326"/>
        <end position="335"/>
    </location>
</feature>
<feature type="region of interest" description="Disordered" evidence="1">
    <location>
        <begin position="1300"/>
        <end position="1412"/>
    </location>
</feature>
<feature type="region of interest" description="Disordered" evidence="1">
    <location>
        <begin position="600"/>
        <end position="710"/>
    </location>
</feature>
<feature type="compositionally biased region" description="Acidic residues" evidence="1">
    <location>
        <begin position="686"/>
        <end position="696"/>
    </location>
</feature>
<feature type="compositionally biased region" description="Basic and acidic residues" evidence="1">
    <location>
        <begin position="629"/>
        <end position="639"/>
    </location>
</feature>
<feature type="region of interest" description="Disordered" evidence="1">
    <location>
        <begin position="1201"/>
        <end position="1257"/>
    </location>
</feature>
<feature type="compositionally biased region" description="Polar residues" evidence="1">
    <location>
        <begin position="1034"/>
        <end position="1068"/>
    </location>
</feature>
<dbReference type="EMBL" id="JAUEPO010000001">
    <property type="protein sequence ID" value="KAK3335263.1"/>
    <property type="molecule type" value="Genomic_DNA"/>
</dbReference>
<sequence>MDRGRGRARATKKRGGSNSSSSAAITTNTNTLTHLNTSTSSSFPSSHPPSHPNSHFHPATAHQDSLPHPHPPSQYPDFAAPTTPVSAAAASQRAPNTAPQRGVGGKSTRSGYPVQNRTASPSADPSFRVTPRTDRPARSATFASSFGFESPSAANTIMAVPGSSRKRARTFEPSYDQAAHDDALSKGGHSLRRRARIDYTQEQIDDLGPLASRAELPTKSSAASTARGRKREGSEDINVLKKRRHDKFPATARGPSSRRRTQPKKPATEVSTFLDQPSDNDVQDTILVGVSMDEVQEESDEEMENSSFQGSESRPSSSDGSDAAEVQNQPATPQPQVVPEVEKALTLVPETEESIDNDILPHQPDDKADIPAIDASLTTKPDQSDDTTQVKTELAVGMETEPVDSPQPEAVDAPNPKTPKPREEFAHKIQSSLPAAAVERGFDPSSRLEKQTSAPSLTPVPVVKAESRPALPTPTSSRPSRSRKATYPARLPHLDSIYNAATPFATHLQLTPYESEDVVHPGPFTEKVVPTDKDKAYSSTPTPRSTPSPVDLNMAGPKWDPRRPLKTREFFNLYRQEMKKRAERGEPHISMIEFNNQCTQKYKSAQPDSSAELQSLSAKEEPAANPDQTDDKAAAEPPRKRPTLTTTASFDETPQGSQIADSRQPTPALSPTADDDFLPSGQLDGDKDEMETEEPSDAAAGTDSRMEPVEVVRIPRKQYSFRKLRDPSEVVETLQGFQDMDTQTLYQTAAAAAETLNAWQQEYKEMKKIVDDEENAKRRAQNDKTIVNWENRQKEDEPTPWRRLFDEPVKGYPTFDIKGARAPKPYIDDPVIERQREQDRIMAQAYGFKYDAHAAHVGRQNPEEQRWDSTERGLRDRKRTEKAAELAEENVVEGKRARKPRNLSDQSKDPSRSGTPNVIGALGRRPKRKFGGAAVNGDSFEAPEEPRYSESVPEQPVIRKRRGPKPRVQVLAESQETAPVAQEDKNQTEDEADEKAEPPRKRGRAKANAEPPASSQAGSEDVKPKRQRNARSEIASSSFYSNPSPADTQPESRPSTASSEETVNTAETGESAYALRDKRKRNFVLENDPELESRPPKRTRGAGLPKLENFETKKRGPRRKNPTSQPPLSLLPPPPPPPPTLAPQPVGGLQAPAMFFNHEPPVLASPPGPFMHTFAAGPVYQPGAVPASSSDSKKPIKIKFTTKNGVSSQGSSRAATPANIAPNPNSKAAGKGSRGAKASAMVDSGLLPKPPPIIGVNNTELAEKPYTEMSKSEKMSWSMRRRWASGEMQGAVEKRRTTLANKKAEKAAGNSNGADPNGMGGQPSDTGSAGPSTPGTPSMMPNQSGLVAFPPPPHQQLQPLQQPQHLVHQQHQQHHQHQQHQQHQHQHHQQHQQHHQHHQHAYHFHGPPGPIV</sequence>
<keyword evidence="3" id="KW-1185">Reference proteome</keyword>
<feature type="compositionally biased region" description="Basic and acidic residues" evidence="1">
    <location>
        <begin position="440"/>
        <end position="450"/>
    </location>
</feature>
<feature type="compositionally biased region" description="Polar residues" evidence="1">
    <location>
        <begin position="269"/>
        <end position="280"/>
    </location>
</feature>
<feature type="compositionally biased region" description="Polar residues" evidence="1">
    <location>
        <begin position="1323"/>
        <end position="1345"/>
    </location>
</feature>
<evidence type="ECO:0000313" key="2">
    <source>
        <dbReference type="EMBL" id="KAK3335263.1"/>
    </source>
</evidence>
<feature type="compositionally biased region" description="Polar residues" evidence="1">
    <location>
        <begin position="643"/>
        <end position="669"/>
    </location>
</feature>
<organism evidence="2 3">
    <name type="scientific">Cercophora scortea</name>
    <dbReference type="NCBI Taxonomy" id="314031"/>
    <lineage>
        <taxon>Eukaryota</taxon>
        <taxon>Fungi</taxon>
        <taxon>Dikarya</taxon>
        <taxon>Ascomycota</taxon>
        <taxon>Pezizomycotina</taxon>
        <taxon>Sordariomycetes</taxon>
        <taxon>Sordariomycetidae</taxon>
        <taxon>Sordariales</taxon>
        <taxon>Lasiosphaeriaceae</taxon>
        <taxon>Cercophora</taxon>
    </lineage>
</organism>
<feature type="compositionally biased region" description="Polar residues" evidence="1">
    <location>
        <begin position="600"/>
        <end position="617"/>
    </location>
</feature>
<evidence type="ECO:0000256" key="1">
    <source>
        <dbReference type="SAM" id="MobiDB-lite"/>
    </source>
</evidence>
<reference evidence="2" key="2">
    <citation type="submission" date="2023-06" db="EMBL/GenBank/DDBJ databases">
        <authorList>
            <consortium name="Lawrence Berkeley National Laboratory"/>
            <person name="Haridas S."/>
            <person name="Hensen N."/>
            <person name="Bonometti L."/>
            <person name="Westerberg I."/>
            <person name="Brannstrom I.O."/>
            <person name="Guillou S."/>
            <person name="Cros-Aarteil S."/>
            <person name="Calhoun S."/>
            <person name="Kuo A."/>
            <person name="Mondo S."/>
            <person name="Pangilinan J."/>
            <person name="Riley R."/>
            <person name="Labutti K."/>
            <person name="Andreopoulos B."/>
            <person name="Lipzen A."/>
            <person name="Chen C."/>
            <person name="Yanf M."/>
            <person name="Daum C."/>
            <person name="Ng V."/>
            <person name="Clum A."/>
            <person name="Steindorff A."/>
            <person name="Ohm R."/>
            <person name="Martin F."/>
            <person name="Silar P."/>
            <person name="Natvig D."/>
            <person name="Lalanne C."/>
            <person name="Gautier V."/>
            <person name="Ament-Velasquez S.L."/>
            <person name="Kruys A."/>
            <person name="Hutchinson M.I."/>
            <person name="Powell A.J."/>
            <person name="Barry K."/>
            <person name="Miller A.N."/>
            <person name="Grigoriev I.V."/>
            <person name="Debuchy R."/>
            <person name="Gladieux P."/>
            <person name="Thoren M.H."/>
            <person name="Johannesson H."/>
        </authorList>
    </citation>
    <scope>NUCLEOTIDE SEQUENCE</scope>
    <source>
        <strain evidence="2">SMH4131-1</strain>
    </source>
</reference>
<feature type="compositionally biased region" description="Low complexity" evidence="1">
    <location>
        <begin position="538"/>
        <end position="549"/>
    </location>
</feature>
<gene>
    <name evidence="2" type="ORF">B0T19DRAFT_351418</name>
</gene>
<feature type="compositionally biased region" description="Low complexity" evidence="1">
    <location>
        <begin position="79"/>
        <end position="91"/>
    </location>
</feature>
<feature type="compositionally biased region" description="Low complexity" evidence="1">
    <location>
        <begin position="1214"/>
        <end position="1240"/>
    </location>
</feature>
<feature type="compositionally biased region" description="Low complexity" evidence="1">
    <location>
        <begin position="1355"/>
        <end position="1370"/>
    </location>
</feature>
<dbReference type="Proteomes" id="UP001286456">
    <property type="component" value="Unassembled WGS sequence"/>
</dbReference>
<comment type="caution">
    <text evidence="2">The sequence shown here is derived from an EMBL/GenBank/DDBJ whole genome shotgun (WGS) entry which is preliminary data.</text>
</comment>
<feature type="compositionally biased region" description="Basic and acidic residues" evidence="1">
    <location>
        <begin position="861"/>
        <end position="885"/>
    </location>
</feature>
<proteinExistence type="predicted"/>
<accession>A0AAE0J1N1</accession>
<feature type="compositionally biased region" description="Polar residues" evidence="1">
    <location>
        <begin position="107"/>
        <end position="123"/>
    </location>
</feature>
<feature type="region of interest" description="Disordered" evidence="1">
    <location>
        <begin position="215"/>
        <end position="488"/>
    </location>
</feature>
<feature type="region of interest" description="Disordered" evidence="1">
    <location>
        <begin position="1"/>
        <end position="189"/>
    </location>
</feature>
<feature type="region of interest" description="Disordered" evidence="1">
    <location>
        <begin position="853"/>
        <end position="1153"/>
    </location>
</feature>
<name>A0AAE0J1N1_9PEZI</name>
<feature type="compositionally biased region" description="Basic residues" evidence="1">
    <location>
        <begin position="1371"/>
        <end position="1403"/>
    </location>
</feature>
<protein>
    <submittedName>
        <fullName evidence="2">Uncharacterized protein</fullName>
    </submittedName>
</protein>